<dbReference type="VEuPathDB" id="FungiDB:TERG_11542"/>
<keyword evidence="3" id="KW-1185">Reference proteome</keyword>
<dbReference type="HOGENOM" id="CLU_1262324_0_0_1"/>
<gene>
    <name evidence="2" type="ORF">TERG_11542</name>
</gene>
<reference evidence="3" key="1">
    <citation type="journal article" date="2012" name="MBio">
        <title>Comparative genome analysis of Trichophyton rubrum and related dermatophytes reveals candidate genes involved in infection.</title>
        <authorList>
            <person name="Martinez D.A."/>
            <person name="Oliver B.G."/>
            <person name="Graeser Y."/>
            <person name="Goldberg J.M."/>
            <person name="Li W."/>
            <person name="Martinez-Rossi N.M."/>
            <person name="Monod M."/>
            <person name="Shelest E."/>
            <person name="Barton R.C."/>
            <person name="Birch E."/>
            <person name="Brakhage A.A."/>
            <person name="Chen Z."/>
            <person name="Gurr S.J."/>
            <person name="Heiman D."/>
            <person name="Heitman J."/>
            <person name="Kosti I."/>
            <person name="Rossi A."/>
            <person name="Saif S."/>
            <person name="Samalova M."/>
            <person name="Saunders C.W."/>
            <person name="Shea T."/>
            <person name="Summerbell R.C."/>
            <person name="Xu J."/>
            <person name="Young S."/>
            <person name="Zeng Q."/>
            <person name="Birren B.W."/>
            <person name="Cuomo C.A."/>
            <person name="White T.C."/>
        </authorList>
    </citation>
    <scope>NUCLEOTIDE SEQUENCE [LARGE SCALE GENOMIC DNA]</scope>
    <source>
        <strain evidence="3">ATCC MYA-4607 / CBS 118892</strain>
    </source>
</reference>
<name>A0A087PFL8_TRIRC</name>
<dbReference type="AlphaFoldDB" id="A0A087PFL8"/>
<proteinExistence type="predicted"/>
<evidence type="ECO:0000256" key="1">
    <source>
        <dbReference type="SAM" id="Phobius"/>
    </source>
</evidence>
<dbReference type="InParanoid" id="A0A087PFL8"/>
<keyword evidence="1" id="KW-1133">Transmembrane helix</keyword>
<keyword evidence="1" id="KW-0472">Membrane</keyword>
<dbReference type="GeneID" id="71776977"/>
<sequence length="219" mass="24660">MYERSSFILSVPQISNTPRLELFYPTHSLTRHIFNTEVKAKGRKNAKNGKSQLTEQTCFHLISILRHCVKFFVEDIHRLPCKEHGTKHIHNYMHETSQSQLESKVSHPPAWLLAPFLSSFPLLFSISGDTTAATFCIFPQTSGPAHCPGLQTILQPACLGLSCLLLLALEPYLFHLVYGFDLSILRDLTGCPAMPMLHILIMPLHVFLFLVPPAPFILA</sequence>
<feature type="transmembrane region" description="Helical" evidence="1">
    <location>
        <begin position="158"/>
        <end position="177"/>
    </location>
</feature>
<evidence type="ECO:0000313" key="3">
    <source>
        <dbReference type="Proteomes" id="UP000008864"/>
    </source>
</evidence>
<accession>A0A087PFL8</accession>
<keyword evidence="1" id="KW-0812">Transmembrane</keyword>
<evidence type="ECO:0000313" key="2">
    <source>
        <dbReference type="EMBL" id="KFL60171.1"/>
    </source>
</evidence>
<organism evidence="2 3">
    <name type="scientific">Trichophyton rubrum (strain ATCC MYA-4607 / CBS 118892)</name>
    <name type="common">Athlete's foot fungus</name>
    <dbReference type="NCBI Taxonomy" id="559305"/>
    <lineage>
        <taxon>Eukaryota</taxon>
        <taxon>Fungi</taxon>
        <taxon>Dikarya</taxon>
        <taxon>Ascomycota</taxon>
        <taxon>Pezizomycotina</taxon>
        <taxon>Eurotiomycetes</taxon>
        <taxon>Eurotiomycetidae</taxon>
        <taxon>Onygenales</taxon>
        <taxon>Arthrodermataceae</taxon>
        <taxon>Trichophyton</taxon>
    </lineage>
</organism>
<dbReference type="Proteomes" id="UP000008864">
    <property type="component" value="Unassembled WGS sequence"/>
</dbReference>
<protein>
    <submittedName>
        <fullName evidence="2">Uncharacterized protein</fullName>
    </submittedName>
</protein>
<feature type="transmembrane region" description="Helical" evidence="1">
    <location>
        <begin position="197"/>
        <end position="218"/>
    </location>
</feature>
<dbReference type="EMBL" id="GG700648">
    <property type="protein sequence ID" value="KFL60171.1"/>
    <property type="molecule type" value="Genomic_DNA"/>
</dbReference>
<dbReference type="RefSeq" id="XP_047605050.1">
    <property type="nucleotide sequence ID" value="XM_047750644.1"/>
</dbReference>